<protein>
    <submittedName>
        <fullName evidence="2">Uncharacterized protein</fullName>
    </submittedName>
</protein>
<comment type="caution">
    <text evidence="2">The sequence shown here is derived from an EMBL/GenBank/DDBJ whole genome shotgun (WGS) entry which is preliminary data.</text>
</comment>
<dbReference type="EMBL" id="JADQDQ010000003">
    <property type="protein sequence ID" value="MBF9237458.1"/>
    <property type="molecule type" value="Genomic_DNA"/>
</dbReference>
<dbReference type="RefSeq" id="WP_196281830.1">
    <property type="nucleotide sequence ID" value="NZ_JADQDQ010000003.1"/>
</dbReference>
<sequence>MEPDPLNTTGLVVKHHPGSKGTDKMNTLSKDEQKQLRKEIIESCRSMMGRGWTYKMKMDGLAAEFGVSTRQAKKYITYTREDIQNRKTESYAKEYDEVLIKLETLYRDMYAAGKLDQALKVLNQLIQLRGYEAPKALVVKQEVQVRNDLSHLSADELRDLQRLLKLSNGHPNEGESDAVLV</sequence>
<feature type="compositionally biased region" description="Polar residues" evidence="1">
    <location>
        <begin position="1"/>
        <end position="10"/>
    </location>
</feature>
<feature type="region of interest" description="Disordered" evidence="1">
    <location>
        <begin position="1"/>
        <end position="32"/>
    </location>
</feature>
<dbReference type="Proteomes" id="UP000597617">
    <property type="component" value="Unassembled WGS sequence"/>
</dbReference>
<organism evidence="2 3">
    <name type="scientific">Hymenobacter jeongseonensis</name>
    <dbReference type="NCBI Taxonomy" id="2791027"/>
    <lineage>
        <taxon>Bacteria</taxon>
        <taxon>Pseudomonadati</taxon>
        <taxon>Bacteroidota</taxon>
        <taxon>Cytophagia</taxon>
        <taxon>Cytophagales</taxon>
        <taxon>Hymenobacteraceae</taxon>
        <taxon>Hymenobacter</taxon>
    </lineage>
</organism>
<proteinExistence type="predicted"/>
<evidence type="ECO:0000256" key="1">
    <source>
        <dbReference type="SAM" id="MobiDB-lite"/>
    </source>
</evidence>
<reference evidence="2 3" key="1">
    <citation type="submission" date="2020-11" db="EMBL/GenBank/DDBJ databases">
        <authorList>
            <person name="Kim M.K."/>
        </authorList>
    </citation>
    <scope>NUCLEOTIDE SEQUENCE [LARGE SCALE GENOMIC DNA]</scope>
    <source>
        <strain evidence="2 3">BT683</strain>
    </source>
</reference>
<evidence type="ECO:0000313" key="3">
    <source>
        <dbReference type="Proteomes" id="UP000597617"/>
    </source>
</evidence>
<gene>
    <name evidence="2" type="ORF">I2I05_08610</name>
</gene>
<accession>A0ABS0IHR0</accession>
<keyword evidence="3" id="KW-1185">Reference proteome</keyword>
<name>A0ABS0IHR0_9BACT</name>
<evidence type="ECO:0000313" key="2">
    <source>
        <dbReference type="EMBL" id="MBF9237458.1"/>
    </source>
</evidence>